<dbReference type="EMBL" id="CP068053">
    <property type="protein sequence ID" value="QQT02398.1"/>
    <property type="molecule type" value="Genomic_DNA"/>
</dbReference>
<dbReference type="RefSeq" id="WP_040372489.1">
    <property type="nucleotide sequence ID" value="NZ_CP068053.1"/>
</dbReference>
<keyword evidence="3" id="KW-1185">Reference proteome</keyword>
<dbReference type="Pfam" id="PF05076">
    <property type="entry name" value="SUFU"/>
    <property type="match status" value="1"/>
</dbReference>
<dbReference type="InterPro" id="IPR020941">
    <property type="entry name" value="SUFU-like_domain"/>
</dbReference>
<reference evidence="2 3" key="1">
    <citation type="submission" date="2021-01" db="EMBL/GenBank/DDBJ databases">
        <title>FDA dAtabase for Regulatory Grade micrObial Sequences (FDA-ARGOS): Supporting development and validation of Infectious Disease Dx tests.</title>
        <authorList>
            <person name="Nelson B."/>
            <person name="Plummer A."/>
            <person name="Tallon L."/>
            <person name="Sadzewicz L."/>
            <person name="Zhao X."/>
            <person name="Boylan J."/>
            <person name="Ott S."/>
            <person name="Bowen H."/>
            <person name="Vavikolanu K."/>
            <person name="Mehta A."/>
            <person name="Aluvathingal J."/>
            <person name="Nadendla S."/>
            <person name="Myers T."/>
            <person name="Yan Y."/>
            <person name="Sichtig H."/>
        </authorList>
    </citation>
    <scope>NUCLEOTIDE SEQUENCE [LARGE SCALE GENOMIC DNA]</scope>
    <source>
        <strain evidence="2 3">FDAARGOS_1161</strain>
    </source>
</reference>
<evidence type="ECO:0000313" key="3">
    <source>
        <dbReference type="Proteomes" id="UP000595254"/>
    </source>
</evidence>
<feature type="domain" description="Suppressor of fused-like" evidence="1">
    <location>
        <begin position="71"/>
        <end position="218"/>
    </location>
</feature>
<protein>
    <submittedName>
        <fullName evidence="2">Suppressor of fused domain protein</fullName>
    </submittedName>
</protein>
<accession>A0A974S2C8</accession>
<dbReference type="AlphaFoldDB" id="A0A974S2C8"/>
<evidence type="ECO:0000313" key="2">
    <source>
        <dbReference type="EMBL" id="QQT02398.1"/>
    </source>
</evidence>
<dbReference type="SUPFAM" id="SSF103359">
    <property type="entry name" value="Suppressor of Fused, N-terminal domain"/>
    <property type="match status" value="1"/>
</dbReference>
<proteinExistence type="predicted"/>
<name>A0A974S2C8_PERPY</name>
<dbReference type="InterPro" id="IPR037181">
    <property type="entry name" value="SUFU_N"/>
</dbReference>
<dbReference type="KEGG" id="ppsr:I6J18_11500"/>
<dbReference type="Proteomes" id="UP000595254">
    <property type="component" value="Chromosome"/>
</dbReference>
<organism evidence="2 3">
    <name type="scientific">Peribacillus psychrosaccharolyticus</name>
    <name type="common">Bacillus psychrosaccharolyticus</name>
    <dbReference type="NCBI Taxonomy" id="1407"/>
    <lineage>
        <taxon>Bacteria</taxon>
        <taxon>Bacillati</taxon>
        <taxon>Bacillota</taxon>
        <taxon>Bacilli</taxon>
        <taxon>Bacillales</taxon>
        <taxon>Bacillaceae</taxon>
        <taxon>Peribacillus</taxon>
    </lineage>
</organism>
<evidence type="ECO:0000259" key="1">
    <source>
        <dbReference type="Pfam" id="PF05076"/>
    </source>
</evidence>
<sequence>MGYFADLKKKKRDKKFDRILQQSIKSREEFWKTVGELDNYVLTHLINPMFLGGVSWPANRQGFLRIIKGNSVVFASDGLSDPFYPSGEEEIQPYNGYGLEFYLECDDPSLRGELDEVKNHWAFDLIYQISQNAASRGNMLAHLEKYSVLSMEFTDIKSPKGYLTENGVTGVLLGVVSPEIKTAIDLPLESVRLVSIIVLTPEQLDYVYQYGSDARLNLSEEFKKAGTHHLNSI</sequence>
<gene>
    <name evidence="2" type="ORF">I6J18_11500</name>
</gene>